<evidence type="ECO:0000256" key="2">
    <source>
        <dbReference type="PIRSR" id="PIRSR617774-1"/>
    </source>
</evidence>
<feature type="domain" description="Cupin type-1" evidence="5">
    <location>
        <begin position="52"/>
        <end position="194"/>
    </location>
</feature>
<dbReference type="NCBIfam" id="TIGR03404">
    <property type="entry name" value="bicupin_oxalic"/>
    <property type="match status" value="1"/>
</dbReference>
<dbReference type="PANTHER" id="PTHR35848">
    <property type="entry name" value="OXALATE-BINDING PROTEIN"/>
    <property type="match status" value="1"/>
</dbReference>
<feature type="binding site" evidence="3">
    <location>
        <position position="142"/>
    </location>
    <ligand>
        <name>Mn(2+)</name>
        <dbReference type="ChEBI" id="CHEBI:29035"/>
        <label>1</label>
    </ligand>
</feature>
<comment type="cofactor">
    <cofactor evidence="3">
        <name>Mn(2+)</name>
        <dbReference type="ChEBI" id="CHEBI:29035"/>
    </cofactor>
    <text evidence="3">Binds 2 manganese ions per subunit.</text>
</comment>
<feature type="binding site" evidence="3">
    <location>
        <position position="103"/>
    </location>
    <ligand>
        <name>Mn(2+)</name>
        <dbReference type="ChEBI" id="CHEBI:29035"/>
        <label>1</label>
    </ligand>
</feature>
<keyword evidence="1 3" id="KW-0479">Metal-binding</keyword>
<sequence>MTVYSTGKVPQPIVDGKGGTDPGPRNIGLDLQNPDVLVPPETDSGTVPNLKFSFSQAHMRLEEGGWAREVTQRELPIATELSGVNMRLNPGSYRELHWHKQSEWAYVLDGKCRISAVDQEGRNFLEDVSAGDLWFFPQGVPHHIQALEEGVEFLLVFNDGQFSENSTFLISDWFAHTPRSVLARNFGVTEEDFASIPASELYIFNGTVPPSLESDRVLSPSGDVPRSFKHRLDTQTPVRTSGGSARIVDSSNFTASTTTSAALVEILPGAIRELHWHPNDDEWQYYISGEARMGVFLDSSRNRTFNFQAGDVGYVPFATGHYIENIGDAPVRMLEMFRTPRFEDVSLAQWMALTPPEVVRQHLHLTDAAMDALRAEKQPVFRP</sequence>
<feature type="binding site" evidence="3">
    <location>
        <position position="277"/>
    </location>
    <ligand>
        <name>Mn(2+)</name>
        <dbReference type="ChEBI" id="CHEBI:29035"/>
        <label>2</label>
    </ligand>
</feature>
<dbReference type="InterPro" id="IPR051610">
    <property type="entry name" value="GPI/OXD"/>
</dbReference>
<dbReference type="Gene3D" id="2.60.120.10">
    <property type="entry name" value="Jelly Rolls"/>
    <property type="match status" value="2"/>
</dbReference>
<gene>
    <name evidence="6" type="ORF">G3I21_00505</name>
</gene>
<dbReference type="Proteomes" id="UP000470520">
    <property type="component" value="Unassembled WGS sequence"/>
</dbReference>
<feature type="binding site" evidence="3">
    <location>
        <position position="97"/>
    </location>
    <ligand>
        <name>Mn(2+)</name>
        <dbReference type="ChEBI" id="CHEBI:29035"/>
        <label>1</label>
    </ligand>
</feature>
<dbReference type="GO" id="GO:0033609">
    <property type="term" value="P:oxalate metabolic process"/>
    <property type="evidence" value="ECO:0007669"/>
    <property type="project" value="InterPro"/>
</dbReference>
<dbReference type="AlphaFoldDB" id="A0A7K3QK33"/>
<evidence type="ECO:0000259" key="5">
    <source>
        <dbReference type="SMART" id="SM00835"/>
    </source>
</evidence>
<evidence type="ECO:0000313" key="7">
    <source>
        <dbReference type="Proteomes" id="UP000470520"/>
    </source>
</evidence>
<feature type="binding site" evidence="3">
    <location>
        <position position="99"/>
    </location>
    <ligand>
        <name>Mn(2+)</name>
        <dbReference type="ChEBI" id="CHEBI:29035"/>
        <label>1</label>
    </ligand>
</feature>
<accession>A0A7K3QK33</accession>
<feature type="active site" description="Proton donor" evidence="2">
    <location>
        <position position="335"/>
    </location>
</feature>
<dbReference type="InterPro" id="IPR014710">
    <property type="entry name" value="RmlC-like_jellyroll"/>
</dbReference>
<dbReference type="Pfam" id="PF00190">
    <property type="entry name" value="Cupin_1"/>
    <property type="match status" value="2"/>
</dbReference>
<dbReference type="InterPro" id="IPR017774">
    <property type="entry name" value="Bicupin_oxalate_deCO2ase/Oxase"/>
</dbReference>
<feature type="binding site" evidence="3">
    <location>
        <position position="275"/>
    </location>
    <ligand>
        <name>Mn(2+)</name>
        <dbReference type="ChEBI" id="CHEBI:29035"/>
        <label>2</label>
    </ligand>
</feature>
<dbReference type="SUPFAM" id="SSF51182">
    <property type="entry name" value="RmlC-like cupins"/>
    <property type="match status" value="1"/>
</dbReference>
<feature type="domain" description="Cupin type-1" evidence="5">
    <location>
        <begin position="230"/>
        <end position="371"/>
    </location>
</feature>
<dbReference type="InterPro" id="IPR011051">
    <property type="entry name" value="RmlC_Cupin_sf"/>
</dbReference>
<dbReference type="EMBL" id="JAAGMR010000003">
    <property type="protein sequence ID" value="NEB90247.1"/>
    <property type="molecule type" value="Genomic_DNA"/>
</dbReference>
<evidence type="ECO:0000256" key="3">
    <source>
        <dbReference type="PIRSR" id="PIRSR617774-2"/>
    </source>
</evidence>
<feature type="binding site" evidence="3">
    <location>
        <position position="282"/>
    </location>
    <ligand>
        <name>Mn(2+)</name>
        <dbReference type="ChEBI" id="CHEBI:29035"/>
        <label>2</label>
    </ligand>
</feature>
<dbReference type="CDD" id="cd20305">
    <property type="entry name" value="cupin_OxDC_C"/>
    <property type="match status" value="1"/>
</dbReference>
<protein>
    <submittedName>
        <fullName evidence="6">Oxalate decarboxylase family bicupin</fullName>
    </submittedName>
</protein>
<comment type="caution">
    <text evidence="6">The sequence shown here is derived from an EMBL/GenBank/DDBJ whole genome shotgun (WGS) entry which is preliminary data.</text>
</comment>
<evidence type="ECO:0000313" key="6">
    <source>
        <dbReference type="EMBL" id="NEB90247.1"/>
    </source>
</evidence>
<evidence type="ECO:0000256" key="1">
    <source>
        <dbReference type="ARBA" id="ARBA00022723"/>
    </source>
</evidence>
<dbReference type="RefSeq" id="WP_164185998.1">
    <property type="nucleotide sequence ID" value="NZ_JAAGMR010000003.1"/>
</dbReference>
<organism evidence="6 7">
    <name type="scientific">Streptomyces bauhiniae</name>
    <dbReference type="NCBI Taxonomy" id="2340725"/>
    <lineage>
        <taxon>Bacteria</taxon>
        <taxon>Bacillati</taxon>
        <taxon>Actinomycetota</taxon>
        <taxon>Actinomycetes</taxon>
        <taxon>Kitasatosporales</taxon>
        <taxon>Streptomycetaceae</taxon>
        <taxon>Streptomyces</taxon>
    </lineage>
</organism>
<dbReference type="GO" id="GO:0046872">
    <property type="term" value="F:metal ion binding"/>
    <property type="evidence" value="ECO:0007669"/>
    <property type="project" value="UniProtKB-KW"/>
</dbReference>
<feature type="binding site" evidence="3">
    <location>
        <position position="321"/>
    </location>
    <ligand>
        <name>Mn(2+)</name>
        <dbReference type="ChEBI" id="CHEBI:29035"/>
        <label>2</label>
    </ligand>
</feature>
<dbReference type="SMART" id="SM00835">
    <property type="entry name" value="Cupin_1"/>
    <property type="match status" value="2"/>
</dbReference>
<keyword evidence="3" id="KW-0464">Manganese</keyword>
<dbReference type="PANTHER" id="PTHR35848:SF9">
    <property type="entry name" value="SLL1358 PROTEIN"/>
    <property type="match status" value="1"/>
</dbReference>
<evidence type="ECO:0000256" key="4">
    <source>
        <dbReference type="SAM" id="MobiDB-lite"/>
    </source>
</evidence>
<dbReference type="CDD" id="cd20304">
    <property type="entry name" value="cupin_OxDC_N"/>
    <property type="match status" value="1"/>
</dbReference>
<proteinExistence type="predicted"/>
<name>A0A7K3QK33_9ACTN</name>
<reference evidence="6 7" key="1">
    <citation type="submission" date="2020-01" db="EMBL/GenBank/DDBJ databases">
        <title>Insect and environment-associated Actinomycetes.</title>
        <authorList>
            <person name="Currrie C."/>
            <person name="Chevrette M."/>
            <person name="Carlson C."/>
            <person name="Stubbendieck R."/>
            <person name="Wendt-Pienkowski E."/>
        </authorList>
    </citation>
    <scope>NUCLEOTIDE SEQUENCE [LARGE SCALE GENOMIC DNA]</scope>
    <source>
        <strain evidence="6 7">SID7754</strain>
    </source>
</reference>
<dbReference type="InterPro" id="IPR006045">
    <property type="entry name" value="Cupin_1"/>
</dbReference>
<feature type="region of interest" description="Disordered" evidence="4">
    <location>
        <begin position="1"/>
        <end position="26"/>
    </location>
</feature>